<dbReference type="InterPro" id="IPR001254">
    <property type="entry name" value="Trypsin_dom"/>
</dbReference>
<dbReference type="EMBL" id="VWPX01006695">
    <property type="protein sequence ID" value="NWI12413.1"/>
    <property type="molecule type" value="Genomic_DNA"/>
</dbReference>
<organism evidence="3 4">
    <name type="scientific">Crypturellus soui</name>
    <dbReference type="NCBI Taxonomy" id="458187"/>
    <lineage>
        <taxon>Eukaryota</taxon>
        <taxon>Metazoa</taxon>
        <taxon>Chordata</taxon>
        <taxon>Craniata</taxon>
        <taxon>Vertebrata</taxon>
        <taxon>Euteleostomi</taxon>
        <taxon>Archelosauria</taxon>
        <taxon>Archosauria</taxon>
        <taxon>Dinosauria</taxon>
        <taxon>Saurischia</taxon>
        <taxon>Theropoda</taxon>
        <taxon>Coelurosauria</taxon>
        <taxon>Aves</taxon>
        <taxon>Palaeognathae</taxon>
        <taxon>Tinamiformes</taxon>
        <taxon>Tinamidae</taxon>
        <taxon>Crypturellus</taxon>
    </lineage>
</organism>
<dbReference type="CDD" id="cd00190">
    <property type="entry name" value="Tryp_SPc"/>
    <property type="match status" value="1"/>
</dbReference>
<feature type="domain" description="Peptidase S1" evidence="2">
    <location>
        <begin position="1"/>
        <end position="116"/>
    </location>
</feature>
<dbReference type="PANTHER" id="PTHR24252:SF18">
    <property type="entry name" value="OVOCHYMASE 1"/>
    <property type="match status" value="1"/>
</dbReference>
<feature type="non-terminal residue" evidence="3">
    <location>
        <position position="116"/>
    </location>
</feature>
<proteinExistence type="predicted"/>
<dbReference type="PROSITE" id="PS50240">
    <property type="entry name" value="TRYPSIN_DOM"/>
    <property type="match status" value="1"/>
</dbReference>
<gene>
    <name evidence="3" type="primary">Ovch1</name>
    <name evidence="3" type="ORF">CRYSOU_R15090</name>
</gene>
<evidence type="ECO:0000256" key="1">
    <source>
        <dbReference type="ARBA" id="ARBA00023157"/>
    </source>
</evidence>
<evidence type="ECO:0000313" key="3">
    <source>
        <dbReference type="EMBL" id="NWI12413.1"/>
    </source>
</evidence>
<dbReference type="AlphaFoldDB" id="A0A7K4K7T1"/>
<dbReference type="SMART" id="SM00020">
    <property type="entry name" value="Tryp_SPc"/>
    <property type="match status" value="1"/>
</dbReference>
<dbReference type="PANTHER" id="PTHR24252">
    <property type="entry name" value="ACROSIN-RELATED"/>
    <property type="match status" value="1"/>
</dbReference>
<feature type="non-terminal residue" evidence="3">
    <location>
        <position position="1"/>
    </location>
</feature>
<evidence type="ECO:0000259" key="2">
    <source>
        <dbReference type="PROSITE" id="PS50240"/>
    </source>
</evidence>
<dbReference type="Proteomes" id="UP000545332">
    <property type="component" value="Unassembled WGS sequence"/>
</dbReference>
<accession>A0A7K4K7T1</accession>
<dbReference type="InterPro" id="IPR009003">
    <property type="entry name" value="Peptidase_S1_PA"/>
</dbReference>
<reference evidence="3 4" key="1">
    <citation type="submission" date="2019-09" db="EMBL/GenBank/DDBJ databases">
        <title>Bird 10,000 Genomes (B10K) Project - Family phase.</title>
        <authorList>
            <person name="Zhang G."/>
        </authorList>
    </citation>
    <scope>NUCLEOTIDE SEQUENCE [LARGE SCALE GENOMIC DNA]</scope>
    <source>
        <strain evidence="3">B10K-MSB-42743</strain>
        <tissue evidence="3">Heart</tissue>
    </source>
</reference>
<dbReference type="OrthoDB" id="6380398at2759"/>
<dbReference type="GO" id="GO:0006508">
    <property type="term" value="P:proteolysis"/>
    <property type="evidence" value="ECO:0007669"/>
    <property type="project" value="InterPro"/>
</dbReference>
<evidence type="ECO:0000313" key="4">
    <source>
        <dbReference type="Proteomes" id="UP000545332"/>
    </source>
</evidence>
<dbReference type="SUPFAM" id="SSF50494">
    <property type="entry name" value="Trypsin-like serine proteases"/>
    <property type="match status" value="1"/>
</dbReference>
<comment type="caution">
    <text evidence="3">The sequence shown here is derived from an EMBL/GenBank/DDBJ whole genome shotgun (WGS) entry which is preliminary data.</text>
</comment>
<keyword evidence="1" id="KW-1015">Disulfide bond</keyword>
<dbReference type="Pfam" id="PF00089">
    <property type="entry name" value="Trypsin"/>
    <property type="match status" value="1"/>
</dbReference>
<keyword evidence="4" id="KW-1185">Reference proteome</keyword>
<protein>
    <submittedName>
        <fullName evidence="3">OVCH1 protein</fullName>
    </submittedName>
</protein>
<name>A0A7K4K7T1_9AVES</name>
<dbReference type="Gene3D" id="2.40.10.10">
    <property type="entry name" value="Trypsin-like serine proteases"/>
    <property type="match status" value="2"/>
</dbReference>
<dbReference type="GO" id="GO:0004252">
    <property type="term" value="F:serine-type endopeptidase activity"/>
    <property type="evidence" value="ECO:0007669"/>
    <property type="project" value="InterPro"/>
</dbReference>
<dbReference type="InterPro" id="IPR043504">
    <property type="entry name" value="Peptidase_S1_PA_chymotrypsin"/>
</dbReference>
<sequence length="116" mass="12686">QRRRVKTIVVHPNFDPVSYDSDTALVQLDAPLEYSAAVRPVCLPNRTEALSPSSLCAVSGWGIIEEDGSRAKRLQQTQVPVLENEVCERNYYLNHPGGIRARMLCAGFASAGGQDS</sequence>